<feature type="compositionally biased region" description="Basic residues" evidence="1">
    <location>
        <begin position="111"/>
        <end position="129"/>
    </location>
</feature>
<protein>
    <submittedName>
        <fullName evidence="2">Uncharacterized protein</fullName>
    </submittedName>
</protein>
<feature type="compositionally biased region" description="Polar residues" evidence="1">
    <location>
        <begin position="156"/>
        <end position="171"/>
    </location>
</feature>
<evidence type="ECO:0000256" key="1">
    <source>
        <dbReference type="SAM" id="MobiDB-lite"/>
    </source>
</evidence>
<feature type="region of interest" description="Disordered" evidence="1">
    <location>
        <begin position="211"/>
        <end position="380"/>
    </location>
</feature>
<feature type="compositionally biased region" description="Basic and acidic residues" evidence="1">
    <location>
        <begin position="1"/>
        <end position="24"/>
    </location>
</feature>
<dbReference type="AlphaFoldDB" id="A0AAE1C2R0"/>
<feature type="compositionally biased region" description="Basic and acidic residues" evidence="1">
    <location>
        <begin position="211"/>
        <end position="240"/>
    </location>
</feature>
<name>A0AAE1C2R0_9PEZI</name>
<feature type="compositionally biased region" description="Basic and acidic residues" evidence="1">
    <location>
        <begin position="59"/>
        <end position="79"/>
    </location>
</feature>
<comment type="caution">
    <text evidence="2">The sequence shown here is derived from an EMBL/GenBank/DDBJ whole genome shotgun (WGS) entry which is preliminary data.</text>
</comment>
<keyword evidence="3" id="KW-1185">Reference proteome</keyword>
<gene>
    <name evidence="2" type="ORF">LTR78_004401</name>
</gene>
<feature type="region of interest" description="Disordered" evidence="1">
    <location>
        <begin position="440"/>
        <end position="459"/>
    </location>
</feature>
<feature type="compositionally biased region" description="Polar residues" evidence="1">
    <location>
        <begin position="300"/>
        <end position="322"/>
    </location>
</feature>
<accession>A0AAE1C2R0</accession>
<evidence type="ECO:0000313" key="2">
    <source>
        <dbReference type="EMBL" id="KAK3675760.1"/>
    </source>
</evidence>
<sequence length="605" mass="68615">MDIHRWLDDTADREPPDEQRHTVPDHMQTYAGAIDQDSATKLCRRKRKRASSDSSLLEYARHEHAKEMRYARPTEHVRDTAPTARRNRLQDRSLSEGSSPRAEQHKSYERRPRHKTKADRYEPKKRHERQHSPREKPASKRRASHRSVDSGRPTGVVQSFQLKNGPKNSRLTLKPDLTAGIFRHGRASAQVPPGGAGLPDLVFNEMRFLQKPKDHQDKTPARPDNEAATKKDRQQRREEEISAYFTVGRDAAQHDHPRQRNSRDPPCKEKGHRLHQRSAARPPPVDLPEKPFLGFGSKGQHATTQEPTTNSNCTWSDSQTPKPKSIPPRAKKRVSEPKPTRRSTEPIEACTREKRVPRRATTKTILPSAPHTMPSEPPIHVSLSADEESLPHDSSMFHTSDILRVHRNISVETPEENQQSASSTPTGKLLRKAFEAVHRPAAKESTFSAQQQRKRRESAITSDRILTPALRIRPLRPTAVSSTTASKPRPVQMYEEMLEEPGRKQDLVSPVHIYANAQQAEALAFNPIFQQPNPMHDGYGEQMRESGDLYEVGATPTIRSPLMSQLYVGPQEDFGPVSGGYDAHDYVGNARDEGFAGFWRPNRLY</sequence>
<feature type="compositionally biased region" description="Basic and acidic residues" evidence="1">
    <location>
        <begin position="251"/>
        <end position="269"/>
    </location>
</feature>
<feature type="compositionally biased region" description="Basic and acidic residues" evidence="1">
    <location>
        <begin position="333"/>
        <end position="354"/>
    </location>
</feature>
<organism evidence="2 3">
    <name type="scientific">Recurvomyces mirabilis</name>
    <dbReference type="NCBI Taxonomy" id="574656"/>
    <lineage>
        <taxon>Eukaryota</taxon>
        <taxon>Fungi</taxon>
        <taxon>Dikarya</taxon>
        <taxon>Ascomycota</taxon>
        <taxon>Pezizomycotina</taxon>
        <taxon>Dothideomycetes</taxon>
        <taxon>Dothideomycetidae</taxon>
        <taxon>Mycosphaerellales</taxon>
        <taxon>Teratosphaeriaceae</taxon>
        <taxon>Recurvomyces</taxon>
    </lineage>
</organism>
<reference evidence="2" key="1">
    <citation type="submission" date="2023-07" db="EMBL/GenBank/DDBJ databases">
        <title>Black Yeasts Isolated from many extreme environments.</title>
        <authorList>
            <person name="Coleine C."/>
            <person name="Stajich J.E."/>
            <person name="Selbmann L."/>
        </authorList>
    </citation>
    <scope>NUCLEOTIDE SEQUENCE</scope>
    <source>
        <strain evidence="2">CCFEE 5485</strain>
    </source>
</reference>
<feature type="region of interest" description="Disordered" evidence="1">
    <location>
        <begin position="1"/>
        <end position="173"/>
    </location>
</feature>
<dbReference type="EMBL" id="JAUTXT010000013">
    <property type="protein sequence ID" value="KAK3675760.1"/>
    <property type="molecule type" value="Genomic_DNA"/>
</dbReference>
<dbReference type="Proteomes" id="UP001274830">
    <property type="component" value="Unassembled WGS sequence"/>
</dbReference>
<evidence type="ECO:0000313" key="3">
    <source>
        <dbReference type="Proteomes" id="UP001274830"/>
    </source>
</evidence>
<proteinExistence type="predicted"/>